<comment type="caution">
    <text evidence="1">The sequence shown here is derived from an EMBL/GenBank/DDBJ whole genome shotgun (WGS) entry which is preliminary data.</text>
</comment>
<sequence length="108" mass="11920">MGTIDRSGRIANRAVVAALGWRPGDRLEFLVAGGVIVARPSRGGLVEMWQKPYVAIPAPIRHRCDLRSGDRVLVVAHPERRNLVVYNLAVLDQVLHEHHTSLLGGDEQ</sequence>
<reference evidence="1 2" key="1">
    <citation type="submission" date="2020-08" db="EMBL/GenBank/DDBJ databases">
        <title>Sequencing the genomes of 1000 actinobacteria strains.</title>
        <authorList>
            <person name="Klenk H.-P."/>
        </authorList>
    </citation>
    <scope>NUCLEOTIDE SEQUENCE [LARGE SCALE GENOMIC DNA]</scope>
    <source>
        <strain evidence="1 2">DSM 44230</strain>
    </source>
</reference>
<dbReference type="EMBL" id="JACHMH010000001">
    <property type="protein sequence ID" value="MBB4677252.1"/>
    <property type="molecule type" value="Genomic_DNA"/>
</dbReference>
<dbReference type="GO" id="GO:0003677">
    <property type="term" value="F:DNA binding"/>
    <property type="evidence" value="ECO:0007669"/>
    <property type="project" value="UniProtKB-KW"/>
</dbReference>
<keyword evidence="2" id="KW-1185">Reference proteome</keyword>
<proteinExistence type="predicted"/>
<gene>
    <name evidence="1" type="ORF">HNR67_003370</name>
</gene>
<dbReference type="RefSeq" id="WP_185003214.1">
    <property type="nucleotide sequence ID" value="NZ_BAAAUI010000050.1"/>
</dbReference>
<evidence type="ECO:0000313" key="1">
    <source>
        <dbReference type="EMBL" id="MBB4677252.1"/>
    </source>
</evidence>
<keyword evidence="1" id="KW-0238">DNA-binding</keyword>
<accession>A0A7W7CA73</accession>
<organism evidence="1 2">
    <name type="scientific">Crossiella cryophila</name>
    <dbReference type="NCBI Taxonomy" id="43355"/>
    <lineage>
        <taxon>Bacteria</taxon>
        <taxon>Bacillati</taxon>
        <taxon>Actinomycetota</taxon>
        <taxon>Actinomycetes</taxon>
        <taxon>Pseudonocardiales</taxon>
        <taxon>Pseudonocardiaceae</taxon>
        <taxon>Crossiella</taxon>
    </lineage>
</organism>
<dbReference type="AlphaFoldDB" id="A0A7W7CA73"/>
<dbReference type="Proteomes" id="UP000533598">
    <property type="component" value="Unassembled WGS sequence"/>
</dbReference>
<evidence type="ECO:0000313" key="2">
    <source>
        <dbReference type="Proteomes" id="UP000533598"/>
    </source>
</evidence>
<protein>
    <submittedName>
        <fullName evidence="1">Bifunctional DNA-binding transcriptional regulator/antitoxin component of YhaV-PrlF toxin-antitoxin module</fullName>
    </submittedName>
</protein>
<name>A0A7W7CA73_9PSEU</name>